<dbReference type="AlphaFoldDB" id="A0A183EVQ8"/>
<feature type="domain" description="UBA" evidence="1">
    <location>
        <begin position="46"/>
        <end position="88"/>
    </location>
</feature>
<gene>
    <name evidence="2" type="ORF">GPUH_LOCUS25049</name>
</gene>
<reference evidence="2 3" key="2">
    <citation type="submission" date="2018-11" db="EMBL/GenBank/DDBJ databases">
        <authorList>
            <consortium name="Pathogen Informatics"/>
        </authorList>
    </citation>
    <scope>NUCLEOTIDE SEQUENCE [LARGE SCALE GENOMIC DNA]</scope>
</reference>
<evidence type="ECO:0000259" key="1">
    <source>
        <dbReference type="Pfam" id="PF22562"/>
    </source>
</evidence>
<dbReference type="InterPro" id="IPR009060">
    <property type="entry name" value="UBA-like_sf"/>
</dbReference>
<proteinExistence type="predicted"/>
<evidence type="ECO:0000313" key="2">
    <source>
        <dbReference type="EMBL" id="VDN43686.1"/>
    </source>
</evidence>
<dbReference type="OrthoDB" id="361536at2759"/>
<evidence type="ECO:0000313" key="4">
    <source>
        <dbReference type="WBParaSite" id="GPUH_0002507901-mRNA-1"/>
    </source>
</evidence>
<dbReference type="EMBL" id="UYRT01103540">
    <property type="protein sequence ID" value="VDN43686.1"/>
    <property type="molecule type" value="Genomic_DNA"/>
</dbReference>
<dbReference type="InterPro" id="IPR015940">
    <property type="entry name" value="UBA"/>
</dbReference>
<dbReference type="CDD" id="cd14294">
    <property type="entry name" value="UBA1_UBP5_like"/>
    <property type="match status" value="1"/>
</dbReference>
<dbReference type="Gene3D" id="1.10.8.10">
    <property type="entry name" value="DNA helicase RuvA subunit, C-terminal domain"/>
    <property type="match status" value="1"/>
</dbReference>
<organism evidence="4">
    <name type="scientific">Gongylonema pulchrum</name>
    <dbReference type="NCBI Taxonomy" id="637853"/>
    <lineage>
        <taxon>Eukaryota</taxon>
        <taxon>Metazoa</taxon>
        <taxon>Ecdysozoa</taxon>
        <taxon>Nematoda</taxon>
        <taxon>Chromadorea</taxon>
        <taxon>Rhabditida</taxon>
        <taxon>Spirurina</taxon>
        <taxon>Spiruromorpha</taxon>
        <taxon>Spiruroidea</taxon>
        <taxon>Gongylonematidae</taxon>
        <taxon>Gongylonema</taxon>
    </lineage>
</organism>
<dbReference type="SUPFAM" id="SSF46934">
    <property type="entry name" value="UBA-like"/>
    <property type="match status" value="1"/>
</dbReference>
<evidence type="ECO:0000313" key="3">
    <source>
        <dbReference type="Proteomes" id="UP000271098"/>
    </source>
</evidence>
<accession>A0A183EVQ8</accession>
<dbReference type="Pfam" id="PF22562">
    <property type="entry name" value="UBA_7"/>
    <property type="match status" value="1"/>
</dbReference>
<dbReference type="Proteomes" id="UP000271098">
    <property type="component" value="Unassembled WGS sequence"/>
</dbReference>
<reference evidence="4" key="1">
    <citation type="submission" date="2016-06" db="UniProtKB">
        <authorList>
            <consortium name="WormBaseParasite"/>
        </authorList>
    </citation>
    <scope>IDENTIFICATION</scope>
</reference>
<keyword evidence="3" id="KW-1185">Reference proteome</keyword>
<dbReference type="WBParaSite" id="GPUH_0002507901-mRNA-1">
    <property type="protein sequence ID" value="GPUH_0002507901-mRNA-1"/>
    <property type="gene ID" value="GPUH_0002507901"/>
</dbReference>
<sequence length="150" mass="16449">MDVSVEMPDEIDLAAFRACGKQPTEKLLPAKTADFSRGKSTPDIDNELCAMGFTPQASRRAVYMTKNTGIQAASTWILNHMSDKDINEEHPDLISVTSSADPGAIEQLTNLGFTVYQARYGLNKMKVRPSMVHLLNRCASPGLNYNIISA</sequence>
<protein>
    <submittedName>
        <fullName evidence="4">UBA domain-containing protein</fullName>
    </submittedName>
</protein>
<name>A0A183EVQ8_9BILA</name>